<comment type="caution">
    <text evidence="8">Lacks conserved residue(s) required for the propagation of feature annotation.</text>
</comment>
<feature type="region of interest" description="Domain III, AAA+ region" evidence="8">
    <location>
        <begin position="136"/>
        <end position="352"/>
    </location>
</feature>
<comment type="domain">
    <text evidence="8">Domain I is involved in oligomerization and binding regulators, domain II is flexibile and of varying length in different bacteria, domain III forms the AAA+ region, while domain IV binds dsDNA.</text>
</comment>
<dbReference type="InterPro" id="IPR010921">
    <property type="entry name" value="Trp_repressor/repl_initiator"/>
</dbReference>
<feature type="domain" description="Chromosomal replication initiator DnaA C-terminal" evidence="13">
    <location>
        <begin position="380"/>
        <end position="449"/>
    </location>
</feature>
<dbReference type="InterPro" id="IPR003593">
    <property type="entry name" value="AAA+_ATPase"/>
</dbReference>
<reference evidence="14 15" key="1">
    <citation type="journal article" date="2013" name="Genome Announc.">
        <title>Draft Genome Sequence of Holospora undulata Strain HU1, a Micronucleus-Specific Symbiont of the Ciliate Paramecium caudatum.</title>
        <authorList>
            <person name="Dohra H."/>
            <person name="Suzuki H."/>
            <person name="Suzuki T."/>
            <person name="Tanaka K."/>
            <person name="Fujishima M."/>
        </authorList>
    </citation>
    <scope>NUCLEOTIDE SEQUENCE [LARGE SCALE GENOMIC DNA]</scope>
    <source>
        <strain evidence="14 15">HU1</strain>
    </source>
</reference>
<evidence type="ECO:0000256" key="2">
    <source>
        <dbReference type="ARBA" id="ARBA00022490"/>
    </source>
</evidence>
<feature type="region of interest" description="Domain IV, binds dsDNA" evidence="8">
    <location>
        <begin position="353"/>
        <end position="472"/>
    </location>
</feature>
<feature type="domain" description="AAA+ ATPase" evidence="12">
    <location>
        <begin position="169"/>
        <end position="297"/>
    </location>
</feature>
<evidence type="ECO:0000259" key="12">
    <source>
        <dbReference type="SMART" id="SM00382"/>
    </source>
</evidence>
<dbReference type="InterPro" id="IPR013159">
    <property type="entry name" value="DnaA_C"/>
</dbReference>
<organism evidence="14 15">
    <name type="scientific">Holospora undulata HU1</name>
    <dbReference type="NCBI Taxonomy" id="1321371"/>
    <lineage>
        <taxon>Bacteria</taxon>
        <taxon>Pseudomonadati</taxon>
        <taxon>Pseudomonadota</taxon>
        <taxon>Alphaproteobacteria</taxon>
        <taxon>Holosporales</taxon>
        <taxon>Holosporaceae</taxon>
        <taxon>Holospora</taxon>
    </lineage>
</organism>
<dbReference type="FunFam" id="3.40.50.300:FF:000668">
    <property type="entry name" value="Chromosomal replication initiator protein DnaA"/>
    <property type="match status" value="1"/>
</dbReference>
<dbReference type="Proteomes" id="UP000026922">
    <property type="component" value="Unassembled WGS sequence"/>
</dbReference>
<dbReference type="GO" id="GO:0005524">
    <property type="term" value="F:ATP binding"/>
    <property type="evidence" value="ECO:0007669"/>
    <property type="project" value="UniProtKB-UniRule"/>
</dbReference>
<comment type="similarity">
    <text evidence="1 8 11">Belongs to the DnaA family.</text>
</comment>
<dbReference type="SUPFAM" id="SSF52540">
    <property type="entry name" value="P-loop containing nucleoside triphosphate hydrolases"/>
    <property type="match status" value="1"/>
</dbReference>
<evidence type="ECO:0000256" key="9">
    <source>
        <dbReference type="NCBIfam" id="TIGR00362"/>
    </source>
</evidence>
<feature type="binding site" evidence="8">
    <location>
        <position position="182"/>
    </location>
    <ligand>
        <name>ATP</name>
        <dbReference type="ChEBI" id="CHEBI:30616"/>
    </ligand>
</feature>
<evidence type="ECO:0000256" key="4">
    <source>
        <dbReference type="ARBA" id="ARBA00022741"/>
    </source>
</evidence>
<dbReference type="PANTHER" id="PTHR30050:SF2">
    <property type="entry name" value="CHROMOSOMAL REPLICATION INITIATOR PROTEIN DNAA"/>
    <property type="match status" value="1"/>
</dbReference>
<dbReference type="PRINTS" id="PR00051">
    <property type="entry name" value="DNAA"/>
</dbReference>
<dbReference type="Gene3D" id="1.10.1750.10">
    <property type="match status" value="1"/>
</dbReference>
<evidence type="ECO:0000256" key="8">
    <source>
        <dbReference type="HAMAP-Rule" id="MF_00377"/>
    </source>
</evidence>
<dbReference type="GO" id="GO:0003688">
    <property type="term" value="F:DNA replication origin binding"/>
    <property type="evidence" value="ECO:0007669"/>
    <property type="project" value="UniProtKB-UniRule"/>
</dbReference>
<dbReference type="Gene3D" id="1.10.8.60">
    <property type="match status" value="1"/>
</dbReference>
<evidence type="ECO:0000256" key="6">
    <source>
        <dbReference type="ARBA" id="ARBA00023121"/>
    </source>
</evidence>
<dbReference type="Gene3D" id="3.40.50.300">
    <property type="entry name" value="P-loop containing nucleotide triphosphate hydrolases"/>
    <property type="match status" value="1"/>
</dbReference>
<dbReference type="GO" id="GO:0006270">
    <property type="term" value="P:DNA replication initiation"/>
    <property type="evidence" value="ECO:0007669"/>
    <property type="project" value="UniProtKB-UniRule"/>
</dbReference>
<dbReference type="InterPro" id="IPR020591">
    <property type="entry name" value="Chromosome_initiator_DnaA-like"/>
</dbReference>
<comment type="subcellular location">
    <subcellularLocation>
        <location evidence="8">Cytoplasm</location>
    </subcellularLocation>
</comment>
<dbReference type="AlphaFoldDB" id="A0A061JGJ8"/>
<dbReference type="Pfam" id="PF11638">
    <property type="entry name" value="DnaA_N"/>
    <property type="match status" value="1"/>
</dbReference>
<dbReference type="SMART" id="SM00760">
    <property type="entry name" value="Bac_DnaA_C"/>
    <property type="match status" value="1"/>
</dbReference>
<dbReference type="EMBL" id="ARPM03000098">
    <property type="protein sequence ID" value="ETZ05190.1"/>
    <property type="molecule type" value="Genomic_DNA"/>
</dbReference>
<keyword evidence="5 8" id="KW-0067">ATP-binding</keyword>
<dbReference type="PANTHER" id="PTHR30050">
    <property type="entry name" value="CHROMOSOMAL REPLICATION INITIATOR PROTEIN DNAA"/>
    <property type="match status" value="1"/>
</dbReference>
<dbReference type="CDD" id="cd06571">
    <property type="entry name" value="Bac_DnaA_C"/>
    <property type="match status" value="1"/>
</dbReference>
<keyword evidence="7 8" id="KW-0238">DNA-binding</keyword>
<dbReference type="CDD" id="cd00009">
    <property type="entry name" value="AAA"/>
    <property type="match status" value="1"/>
</dbReference>
<evidence type="ECO:0000259" key="13">
    <source>
        <dbReference type="SMART" id="SM00760"/>
    </source>
</evidence>
<evidence type="ECO:0000313" key="15">
    <source>
        <dbReference type="Proteomes" id="UP000026922"/>
    </source>
</evidence>
<dbReference type="SMART" id="SM00382">
    <property type="entry name" value="AAA"/>
    <property type="match status" value="1"/>
</dbReference>
<dbReference type="InterPro" id="IPR001957">
    <property type="entry name" value="Chromosome_initiator_DnaA"/>
</dbReference>
<dbReference type="GO" id="GO:0005737">
    <property type="term" value="C:cytoplasm"/>
    <property type="evidence" value="ECO:0007669"/>
    <property type="project" value="UniProtKB-SubCell"/>
</dbReference>
<evidence type="ECO:0000313" key="14">
    <source>
        <dbReference type="EMBL" id="ETZ05190.1"/>
    </source>
</evidence>
<dbReference type="GO" id="GO:0006275">
    <property type="term" value="P:regulation of DNA replication"/>
    <property type="evidence" value="ECO:0007669"/>
    <property type="project" value="UniProtKB-UniRule"/>
</dbReference>
<feature type="binding site" evidence="8">
    <location>
        <position position="180"/>
    </location>
    <ligand>
        <name>ATP</name>
        <dbReference type="ChEBI" id="CHEBI:30616"/>
    </ligand>
</feature>
<proteinExistence type="inferred from homology"/>
<accession>A0A061JGJ8</accession>
<protein>
    <recommendedName>
        <fullName evidence="8 9">Chromosomal replication initiator protein DnaA</fullName>
    </recommendedName>
</protein>
<dbReference type="GO" id="GO:0008289">
    <property type="term" value="F:lipid binding"/>
    <property type="evidence" value="ECO:0007669"/>
    <property type="project" value="UniProtKB-KW"/>
</dbReference>
<dbReference type="SUPFAM" id="SSF48295">
    <property type="entry name" value="TrpR-like"/>
    <property type="match status" value="1"/>
</dbReference>
<dbReference type="InterPro" id="IPR018312">
    <property type="entry name" value="Chromosome_initiator_DnaA_CS"/>
</dbReference>
<keyword evidence="4 8" id="KW-0547">Nucleotide-binding</keyword>
<dbReference type="Pfam" id="PF08299">
    <property type="entry name" value="Bac_DnaA_C"/>
    <property type="match status" value="1"/>
</dbReference>
<evidence type="ECO:0000256" key="7">
    <source>
        <dbReference type="ARBA" id="ARBA00023125"/>
    </source>
</evidence>
<comment type="function">
    <text evidence="8 10">Plays an essential role in the initiation and regulation of chromosomal replication. ATP-DnaA binds to the origin of replication (oriC) to initiate formation of the DNA replication initiation complex once per cell cycle. Binds the DnaA box (a 9 base pair repeat at the origin) and separates the double-stranded (ds)DNA. Forms a right-handed helical filament on oriC DNA; dsDNA binds to the exterior of the filament while single-stranded (ss)DNA is stabiized in the filament's interior. The ATP-DnaA-oriC complex binds and stabilizes one strand of the AT-rich DNA unwinding element (DUE), permitting loading of DNA polymerase. After initiation quickly degrades to an ADP-DnaA complex that is not apt for DNA replication. Binds acidic phospholipids.</text>
</comment>
<keyword evidence="15" id="KW-1185">Reference proteome</keyword>
<dbReference type="InterPro" id="IPR024633">
    <property type="entry name" value="DnaA_N_dom"/>
</dbReference>
<feature type="binding site" evidence="8">
    <location>
        <position position="183"/>
    </location>
    <ligand>
        <name>ATP</name>
        <dbReference type="ChEBI" id="CHEBI:30616"/>
    </ligand>
</feature>
<dbReference type="Pfam" id="PF00308">
    <property type="entry name" value="Bac_DnaA"/>
    <property type="match status" value="1"/>
</dbReference>
<dbReference type="InterPro" id="IPR013317">
    <property type="entry name" value="DnaA_dom"/>
</dbReference>
<gene>
    <name evidence="8" type="primary">dnaA</name>
    <name evidence="14" type="ORF">K737_300374</name>
</gene>
<comment type="subunit">
    <text evidence="8">Oligomerizes as a right-handed, spiral filament on DNA at oriC.</text>
</comment>
<keyword evidence="6 8" id="KW-0446">Lipid-binding</keyword>
<dbReference type="RefSeq" id="WP_006289221.1">
    <property type="nucleotide sequence ID" value="NZ_ARPM03000098.1"/>
</dbReference>
<evidence type="ECO:0000256" key="5">
    <source>
        <dbReference type="ARBA" id="ARBA00022840"/>
    </source>
</evidence>
<dbReference type="Gene3D" id="3.30.300.180">
    <property type="match status" value="1"/>
</dbReference>
<evidence type="ECO:0000256" key="1">
    <source>
        <dbReference type="ARBA" id="ARBA00006583"/>
    </source>
</evidence>
<dbReference type="GO" id="GO:0005886">
    <property type="term" value="C:plasma membrane"/>
    <property type="evidence" value="ECO:0007669"/>
    <property type="project" value="TreeGrafter"/>
</dbReference>
<dbReference type="InterPro" id="IPR027417">
    <property type="entry name" value="P-loop_NTPase"/>
</dbReference>
<evidence type="ECO:0000256" key="3">
    <source>
        <dbReference type="ARBA" id="ARBA00022705"/>
    </source>
</evidence>
<keyword evidence="3 8" id="KW-0235">DNA replication</keyword>
<sequence>MNLDSVLFTKEVCPDSSGPEWRSLLSEYFGQSVYRDWFAQLKTKSFRNGILVLCAPSLFVKDWIEKHYLDLILPLLKRKFPQCCQISLIVEETVFDSVEHQEQEESFSSHQEYSQGSSSLRESQGGLQEFSLSGYSLDPKLIFDNFIVGKPNEFAHAAARRVAECDEAIYNPLFLYGPVGHGKTHLMHSIAHHILERSQYKKRVLYLSAEKFMYDFVRSLRYKNVMAFKEHFRSVHVLIIDDVQFISGKDSTQEEFFHTFNALVDQKRQIIISADKSPTDLDLKERMKSRLSWGLVADIHPTTYELRLGILQSKAASLGISIDQKILDFLASKISSNVRELEGALLRVSAHGSLVGKTLTLPLIQEILKDVLRPYETELTVEFIQKKVAEFYNLKVSDLNSAKRLRNIVRPRQVAMYLSKQLTTASLPYIGKNFGGRDHTTVIHGISTIENLLQKDKTLQEDVTLLRKALER</sequence>
<keyword evidence="2 8" id="KW-0963">Cytoplasm</keyword>
<feature type="region of interest" description="Domain I, interacts with DnaA modulators" evidence="8">
    <location>
        <begin position="1"/>
        <end position="105"/>
    </location>
</feature>
<dbReference type="PROSITE" id="PS01008">
    <property type="entry name" value="DNAA"/>
    <property type="match status" value="1"/>
</dbReference>
<name>A0A061JGJ8_9PROT</name>
<evidence type="ECO:0000256" key="11">
    <source>
        <dbReference type="RuleBase" id="RU004227"/>
    </source>
</evidence>
<comment type="caution">
    <text evidence="14">The sequence shown here is derived from an EMBL/GenBank/DDBJ whole genome shotgun (WGS) entry which is preliminary data.</text>
</comment>
<feature type="binding site" evidence="8">
    <location>
        <position position="184"/>
    </location>
    <ligand>
        <name>ATP</name>
        <dbReference type="ChEBI" id="CHEBI:30616"/>
    </ligand>
</feature>
<dbReference type="InterPro" id="IPR038454">
    <property type="entry name" value="DnaA_N_sf"/>
</dbReference>
<dbReference type="NCBIfam" id="TIGR00362">
    <property type="entry name" value="DnaA"/>
    <property type="match status" value="1"/>
</dbReference>
<evidence type="ECO:0000256" key="10">
    <source>
        <dbReference type="RuleBase" id="RU000577"/>
    </source>
</evidence>
<dbReference type="HAMAP" id="MF_00377">
    <property type="entry name" value="DnaA_bact"/>
    <property type="match status" value="1"/>
</dbReference>